<feature type="signal peptide" evidence="2">
    <location>
        <begin position="1"/>
        <end position="24"/>
    </location>
</feature>
<comment type="caution">
    <text evidence="3">The sequence shown here is derived from an EMBL/GenBank/DDBJ whole genome shotgun (WGS) entry which is preliminary data.</text>
</comment>
<protein>
    <submittedName>
        <fullName evidence="3">Uncharacterized protein</fullName>
    </submittedName>
</protein>
<feature type="compositionally biased region" description="Acidic residues" evidence="1">
    <location>
        <begin position="30"/>
        <end position="50"/>
    </location>
</feature>
<reference evidence="3 4" key="1">
    <citation type="journal article" date="2016" name="Nat. Commun.">
        <title>Thousands of microbial genomes shed light on interconnected biogeochemical processes in an aquifer system.</title>
        <authorList>
            <person name="Anantharaman K."/>
            <person name="Brown C.T."/>
            <person name="Hug L.A."/>
            <person name="Sharon I."/>
            <person name="Castelle C.J."/>
            <person name="Probst A.J."/>
            <person name="Thomas B.C."/>
            <person name="Singh A."/>
            <person name="Wilkins M.J."/>
            <person name="Karaoz U."/>
            <person name="Brodie E.L."/>
            <person name="Williams K.H."/>
            <person name="Hubbard S.S."/>
            <person name="Banfield J.F."/>
        </authorList>
    </citation>
    <scope>NUCLEOTIDE SEQUENCE [LARGE SCALE GENOMIC DNA]</scope>
</reference>
<feature type="chain" id="PRO_5009533249" evidence="2">
    <location>
        <begin position="25"/>
        <end position="271"/>
    </location>
</feature>
<feature type="region of interest" description="Disordered" evidence="1">
    <location>
        <begin position="30"/>
        <end position="51"/>
    </location>
</feature>
<evidence type="ECO:0000256" key="2">
    <source>
        <dbReference type="SAM" id="SignalP"/>
    </source>
</evidence>
<evidence type="ECO:0000313" key="4">
    <source>
        <dbReference type="Proteomes" id="UP000177574"/>
    </source>
</evidence>
<organism evidence="3 4">
    <name type="scientific">Candidatus Uhrbacteria bacterium RIFCSPLOWO2_02_FULL_53_10</name>
    <dbReference type="NCBI Taxonomy" id="1802411"/>
    <lineage>
        <taxon>Bacteria</taxon>
        <taxon>Candidatus Uhriibacteriota</taxon>
    </lineage>
</organism>
<evidence type="ECO:0000256" key="1">
    <source>
        <dbReference type="SAM" id="MobiDB-lite"/>
    </source>
</evidence>
<evidence type="ECO:0000313" key="3">
    <source>
        <dbReference type="EMBL" id="OGL89382.1"/>
    </source>
</evidence>
<name>A0A1F7VFT3_9BACT</name>
<dbReference type="AlphaFoldDB" id="A0A1F7VFT3"/>
<dbReference type="Proteomes" id="UP000177574">
    <property type="component" value="Unassembled WGS sequence"/>
</dbReference>
<proteinExistence type="predicted"/>
<dbReference type="EMBL" id="MGET01000041">
    <property type="protein sequence ID" value="OGL89382.1"/>
    <property type="molecule type" value="Genomic_DNA"/>
</dbReference>
<keyword evidence="2" id="KW-0732">Signal</keyword>
<gene>
    <name evidence="3" type="ORF">A3I45_00615</name>
</gene>
<dbReference type="PROSITE" id="PS51257">
    <property type="entry name" value="PROKAR_LIPOPROTEIN"/>
    <property type="match status" value="1"/>
</dbReference>
<sequence length="271" mass="29641">MTTHNRTSLGALAALVWMLGVVMACVDPPGGDDDASVDDDDAADDDDDVGPDSIGIAVDIVVNYLDEEDWPSFVATVDGAEVVERAEEPDLFRVPADGDWHSVVVTTGGGPSGEPCDPYEDWPAITPDCYMHAQCDVRVQGDQVKVRVTHYPGNDEGPPYSEVYEYVSDFGHWDGNEVEFEYEEGDTLVVPMNYNPSGEWGCVLGGVSEHVYWVDVEYGERGANMFSAPVYVDGHRMVAWTINGSYDGMVNPSGSAYDMFEDSYSFACVRQ</sequence>
<accession>A0A1F7VFT3</accession>